<sequence>MKTPSQYVGGWLICAAALLMLPACAILQPVQEGQKLIGSPESAVRATFGEPTNIYRLADGSVRWIYSKQPLGYEAYAADFDASGKLTNFRQMLVTSEIYQAKVDSWTKRDVEEHFGKPLEPVQYYPLMQRDVWSYRFRQDGNLSSLFNCYFDKQGILRQVQITLDPLGGDSSRAP</sequence>
<evidence type="ECO:0000313" key="1">
    <source>
        <dbReference type="EMBL" id="AJG22087.1"/>
    </source>
</evidence>
<protein>
    <submittedName>
        <fullName evidence="1">Putative transmembrane protein</fullName>
    </submittedName>
</protein>
<reference evidence="1 2" key="1">
    <citation type="journal article" date="2015" name="Genome Announc.">
        <title>Complete Genome Sequence of Cupriavidus basilensis 4G11, Isolated from the Oak Ridge Field Research Center Site.</title>
        <authorList>
            <person name="Ray J."/>
            <person name="Waters R.J."/>
            <person name="Skerker J.M."/>
            <person name="Kuehl J.V."/>
            <person name="Price M.N."/>
            <person name="Huang J."/>
            <person name="Chakraborty R."/>
            <person name="Arkin A.P."/>
            <person name="Deutschbauer A."/>
        </authorList>
    </citation>
    <scope>NUCLEOTIDE SEQUENCE [LARGE SCALE GENOMIC DNA]</scope>
    <source>
        <strain evidence="1">4G11</strain>
    </source>
</reference>
<dbReference type="OrthoDB" id="8962020at2"/>
<gene>
    <name evidence="1" type="ORF">RR42_s0494</name>
</gene>
<keyword evidence="1" id="KW-0472">Membrane</keyword>
<accession>A0A0C4Y9F1</accession>
<proteinExistence type="predicted"/>
<dbReference type="EMBL" id="CP010537">
    <property type="protein sequence ID" value="AJG22087.1"/>
    <property type="molecule type" value="Genomic_DNA"/>
</dbReference>
<evidence type="ECO:0000313" key="2">
    <source>
        <dbReference type="Proteomes" id="UP000031843"/>
    </source>
</evidence>
<dbReference type="AlphaFoldDB" id="A0A0C4Y9F1"/>
<keyword evidence="1" id="KW-0812">Transmembrane</keyword>
<keyword evidence="2" id="KW-1185">Reference proteome</keyword>
<dbReference type="STRING" id="68895.RR42_s0494"/>
<organism evidence="1 2">
    <name type="scientific">Cupriavidus basilensis</name>
    <dbReference type="NCBI Taxonomy" id="68895"/>
    <lineage>
        <taxon>Bacteria</taxon>
        <taxon>Pseudomonadati</taxon>
        <taxon>Pseudomonadota</taxon>
        <taxon>Betaproteobacteria</taxon>
        <taxon>Burkholderiales</taxon>
        <taxon>Burkholderiaceae</taxon>
        <taxon>Cupriavidus</taxon>
    </lineage>
</organism>
<dbReference type="RefSeq" id="WP_043353372.1">
    <property type="nucleotide sequence ID" value="NZ_CP010537.1"/>
</dbReference>
<dbReference type="KEGG" id="cbw:RR42_s0494"/>
<name>A0A0C4Y9F1_9BURK</name>
<dbReference type="Proteomes" id="UP000031843">
    <property type="component" value="Chromosome secondary"/>
</dbReference>